<keyword evidence="8" id="KW-1185">Reference proteome</keyword>
<accession>A0ABW4LSW0</accession>
<dbReference type="CDD" id="cd00854">
    <property type="entry name" value="NagA"/>
    <property type="match status" value="1"/>
</dbReference>
<dbReference type="PANTHER" id="PTHR11113">
    <property type="entry name" value="N-ACETYLGLUCOSAMINE-6-PHOSPHATE DEACETYLASE"/>
    <property type="match status" value="1"/>
</dbReference>
<dbReference type="RefSeq" id="WP_377928764.1">
    <property type="nucleotide sequence ID" value="NZ_JBHUEM010000020.1"/>
</dbReference>
<proteinExistence type="inferred from homology"/>
<dbReference type="SUPFAM" id="SSF51338">
    <property type="entry name" value="Composite domain of metallo-dependent hydrolases"/>
    <property type="match status" value="1"/>
</dbReference>
<comment type="caution">
    <text evidence="7">The sequence shown here is derived from an EMBL/GenBank/DDBJ whole genome shotgun (WGS) entry which is preliminary data.</text>
</comment>
<dbReference type="EMBL" id="JBHUEM010000020">
    <property type="protein sequence ID" value="MFD1737561.1"/>
    <property type="molecule type" value="Genomic_DNA"/>
</dbReference>
<dbReference type="Gene3D" id="3.20.20.140">
    <property type="entry name" value="Metal-dependent hydrolases"/>
    <property type="match status" value="1"/>
</dbReference>
<evidence type="ECO:0000313" key="8">
    <source>
        <dbReference type="Proteomes" id="UP001597214"/>
    </source>
</evidence>
<dbReference type="Proteomes" id="UP001597214">
    <property type="component" value="Unassembled WGS sequence"/>
</dbReference>
<dbReference type="InterPro" id="IPR032466">
    <property type="entry name" value="Metal_Hydrolase"/>
</dbReference>
<dbReference type="NCBIfam" id="TIGR00221">
    <property type="entry name" value="nagA"/>
    <property type="match status" value="1"/>
</dbReference>
<organism evidence="7 8">
    <name type="scientific">Bacillus salitolerans</name>
    <dbReference type="NCBI Taxonomy" id="1437434"/>
    <lineage>
        <taxon>Bacteria</taxon>
        <taxon>Bacillati</taxon>
        <taxon>Bacillota</taxon>
        <taxon>Bacilli</taxon>
        <taxon>Bacillales</taxon>
        <taxon>Bacillaceae</taxon>
        <taxon>Bacillus</taxon>
    </lineage>
</organism>
<dbReference type="InterPro" id="IPR006680">
    <property type="entry name" value="Amidohydro-rel"/>
</dbReference>
<dbReference type="GO" id="GO:0008448">
    <property type="term" value="F:N-acetylglucosamine-6-phosphate deacetylase activity"/>
    <property type="evidence" value="ECO:0007669"/>
    <property type="project" value="UniProtKB-EC"/>
</dbReference>
<evidence type="ECO:0000256" key="2">
    <source>
        <dbReference type="ARBA" id="ARBA00022723"/>
    </source>
</evidence>
<evidence type="ECO:0000256" key="1">
    <source>
        <dbReference type="ARBA" id="ARBA00010716"/>
    </source>
</evidence>
<dbReference type="SUPFAM" id="SSF51556">
    <property type="entry name" value="Metallo-dependent hydrolases"/>
    <property type="match status" value="1"/>
</dbReference>
<feature type="domain" description="Amidohydrolase-related" evidence="6">
    <location>
        <begin position="58"/>
        <end position="388"/>
    </location>
</feature>
<sequence length="399" mass="43964">MDRVSIVNVKVYSEDEIYDPGYVTFERGRIIDVGYFSEHEVQDLSFDKMIKLSPSYSLIPGMIDLHIHGAGGYDTMDATEESLRSISTILPQEGTTSYLATTITQHGEAIEAALLNVRHYIEHKNKSGHAEVLGIHLEGPFINQNRAGAQPNEHIILPSVDLFKKWQTLANGNIKLVTMAPELDKDHQLTKYLNDSKVVTSIGHSDATYEEAMEGFQVGISHATHLYNGMKGLHHREPGVVGAALLDQKVLVEIIADGIHVRPEMIELAYKLKGKNGIILVTDAMRAKCLGDGQFELGGQQVIVKNKEATLADGTLAGSILKMNEAVLNMKTYTGCSLEDIIQMTSLNPAKQLRIDHRKGSIVIGKDADLVVLNEKLEVYMTVCLGEIAFKDSLEEDGQ</sequence>
<evidence type="ECO:0000256" key="3">
    <source>
        <dbReference type="ARBA" id="ARBA00022801"/>
    </source>
</evidence>
<reference evidence="8" key="1">
    <citation type="journal article" date="2019" name="Int. J. Syst. Evol. Microbiol.">
        <title>The Global Catalogue of Microorganisms (GCM) 10K type strain sequencing project: providing services to taxonomists for standard genome sequencing and annotation.</title>
        <authorList>
            <consortium name="The Broad Institute Genomics Platform"/>
            <consortium name="The Broad Institute Genome Sequencing Center for Infectious Disease"/>
            <person name="Wu L."/>
            <person name="Ma J."/>
        </authorList>
    </citation>
    <scope>NUCLEOTIDE SEQUENCE [LARGE SCALE GENOMIC DNA]</scope>
    <source>
        <strain evidence="8">CCUG 49339</strain>
    </source>
</reference>
<dbReference type="PANTHER" id="PTHR11113:SF14">
    <property type="entry name" value="N-ACETYLGLUCOSAMINE-6-PHOSPHATE DEACETYLASE"/>
    <property type="match status" value="1"/>
</dbReference>
<gene>
    <name evidence="7" type="primary">nagA</name>
    <name evidence="7" type="ORF">ACFSCX_13455</name>
</gene>
<keyword evidence="2" id="KW-0479">Metal-binding</keyword>
<dbReference type="EC" id="3.5.1.25" evidence="7"/>
<name>A0ABW4LSW0_9BACI</name>
<evidence type="ECO:0000259" key="6">
    <source>
        <dbReference type="Pfam" id="PF01979"/>
    </source>
</evidence>
<protein>
    <submittedName>
        <fullName evidence="7">N-acetylglucosamine-6-phosphate deacetylase</fullName>
        <ecNumber evidence="7">3.5.1.25</ecNumber>
    </submittedName>
</protein>
<keyword evidence="3 5" id="KW-0378">Hydrolase</keyword>
<dbReference type="InterPro" id="IPR011059">
    <property type="entry name" value="Metal-dep_hydrolase_composite"/>
</dbReference>
<keyword evidence="4 5" id="KW-0119">Carbohydrate metabolism</keyword>
<evidence type="ECO:0000256" key="4">
    <source>
        <dbReference type="ARBA" id="ARBA00023277"/>
    </source>
</evidence>
<evidence type="ECO:0000313" key="7">
    <source>
        <dbReference type="EMBL" id="MFD1737561.1"/>
    </source>
</evidence>
<dbReference type="Gene3D" id="2.30.40.10">
    <property type="entry name" value="Urease, subunit C, domain 1"/>
    <property type="match status" value="1"/>
</dbReference>
<comment type="similarity">
    <text evidence="1 5">Belongs to the metallo-dependent hydrolases superfamily. NagA family.</text>
</comment>
<dbReference type="Pfam" id="PF01979">
    <property type="entry name" value="Amidohydro_1"/>
    <property type="match status" value="1"/>
</dbReference>
<dbReference type="PIRSF" id="PIRSF038994">
    <property type="entry name" value="NagA"/>
    <property type="match status" value="1"/>
</dbReference>
<evidence type="ECO:0000256" key="5">
    <source>
        <dbReference type="PIRNR" id="PIRNR038994"/>
    </source>
</evidence>
<dbReference type="InterPro" id="IPR003764">
    <property type="entry name" value="GlcNAc_6-P_deAcase"/>
</dbReference>